<dbReference type="HOGENOM" id="CLU_3026256_0_0_11"/>
<dbReference type="AlphaFoldDB" id="A0A066YY16"/>
<sequence length="55" mass="5605">MVPGAVAAVQKCVWQAGRCGVVPFDAGRCAPARMVLPHGDAHRAVHAVAAARSPS</sequence>
<reference evidence="1 2" key="1">
    <citation type="submission" date="2014-05" db="EMBL/GenBank/DDBJ databases">
        <title>Draft Genome Sequence of Kitasatospora cheerisanensis KCTC 2395.</title>
        <authorList>
            <person name="Nam D.H."/>
        </authorList>
    </citation>
    <scope>NUCLEOTIDE SEQUENCE [LARGE SCALE GENOMIC DNA]</scope>
    <source>
        <strain evidence="1 2">KCTC 2395</strain>
    </source>
</reference>
<evidence type="ECO:0000313" key="1">
    <source>
        <dbReference type="EMBL" id="KDN82981.1"/>
    </source>
</evidence>
<name>A0A066YY16_9ACTN</name>
<gene>
    <name evidence="1" type="ORF">KCH_51270</name>
</gene>
<protein>
    <submittedName>
        <fullName evidence="1">Uncharacterized protein</fullName>
    </submittedName>
</protein>
<comment type="caution">
    <text evidence="1">The sequence shown here is derived from an EMBL/GenBank/DDBJ whole genome shotgun (WGS) entry which is preliminary data.</text>
</comment>
<organism evidence="1 2">
    <name type="scientific">Kitasatospora cheerisanensis KCTC 2395</name>
    <dbReference type="NCBI Taxonomy" id="1348663"/>
    <lineage>
        <taxon>Bacteria</taxon>
        <taxon>Bacillati</taxon>
        <taxon>Actinomycetota</taxon>
        <taxon>Actinomycetes</taxon>
        <taxon>Kitasatosporales</taxon>
        <taxon>Streptomycetaceae</taxon>
        <taxon>Kitasatospora</taxon>
    </lineage>
</organism>
<dbReference type="EMBL" id="JNBY01000096">
    <property type="protein sequence ID" value="KDN82981.1"/>
    <property type="molecule type" value="Genomic_DNA"/>
</dbReference>
<dbReference type="Proteomes" id="UP000027178">
    <property type="component" value="Unassembled WGS sequence"/>
</dbReference>
<accession>A0A066YY16</accession>
<keyword evidence="2" id="KW-1185">Reference proteome</keyword>
<evidence type="ECO:0000313" key="2">
    <source>
        <dbReference type="Proteomes" id="UP000027178"/>
    </source>
</evidence>
<proteinExistence type="predicted"/>